<reference evidence="6 7" key="1">
    <citation type="submission" date="2021-07" db="EMBL/GenBank/DDBJ databases">
        <title>Paenibacillus radiodurans sp. nov., isolated from the southeastern edge of Tengger Desert.</title>
        <authorList>
            <person name="Zhang G."/>
        </authorList>
    </citation>
    <scope>NUCLEOTIDE SEQUENCE [LARGE SCALE GENOMIC DNA]</scope>
    <source>
        <strain evidence="6 7">CCM 7311</strain>
    </source>
</reference>
<gene>
    <name evidence="6" type="ORF">K0U00_39165</name>
</gene>
<dbReference type="PANTHER" id="PTHR11444:SF1">
    <property type="entry name" value="FUMARATE HYDRATASE, MITOCHONDRIAL"/>
    <property type="match status" value="1"/>
</dbReference>
<comment type="similarity">
    <text evidence="1">Belongs to the class-II fumarase/aspartase family. Fumarase subfamily.</text>
</comment>
<dbReference type="PRINTS" id="PR00149">
    <property type="entry name" value="FUMRATELYASE"/>
</dbReference>
<dbReference type="InterPro" id="IPR024083">
    <property type="entry name" value="Fumarase/histidase_N"/>
</dbReference>
<dbReference type="PANTHER" id="PTHR11444">
    <property type="entry name" value="ASPARTATEAMMONIA/ARGININOSUCCINATE/ADENYLOSUCCINATE LYASE"/>
    <property type="match status" value="1"/>
</dbReference>
<proteinExistence type="inferred from homology"/>
<dbReference type="Gene3D" id="1.20.200.10">
    <property type="entry name" value="Fumarase/aspartase (Central domain)"/>
    <property type="match status" value="1"/>
</dbReference>
<evidence type="ECO:0000256" key="3">
    <source>
        <dbReference type="ARBA" id="ARBA00022532"/>
    </source>
</evidence>
<dbReference type="SUPFAM" id="SSF48557">
    <property type="entry name" value="L-aspartase-like"/>
    <property type="match status" value="1"/>
</dbReference>
<keyword evidence="4" id="KW-0456">Lyase</keyword>
<dbReference type="EMBL" id="JAHZIK010002017">
    <property type="protein sequence ID" value="MBW7460099.1"/>
    <property type="molecule type" value="Genomic_DNA"/>
</dbReference>
<evidence type="ECO:0000256" key="1">
    <source>
        <dbReference type="ARBA" id="ARBA00009084"/>
    </source>
</evidence>
<dbReference type="Pfam" id="PF00206">
    <property type="entry name" value="Lyase_1"/>
    <property type="match status" value="1"/>
</dbReference>
<evidence type="ECO:0000313" key="6">
    <source>
        <dbReference type="EMBL" id="MBW7460099.1"/>
    </source>
</evidence>
<evidence type="ECO:0000313" key="7">
    <source>
        <dbReference type="Proteomes" id="UP001519887"/>
    </source>
</evidence>
<organism evidence="6 7">
    <name type="scientific">Paenibacillus sepulcri</name>
    <dbReference type="NCBI Taxonomy" id="359917"/>
    <lineage>
        <taxon>Bacteria</taxon>
        <taxon>Bacillati</taxon>
        <taxon>Bacillota</taxon>
        <taxon>Bacilli</taxon>
        <taxon>Bacillales</taxon>
        <taxon>Paenibacillaceae</taxon>
        <taxon>Paenibacillus</taxon>
    </lineage>
</organism>
<dbReference type="Gene3D" id="1.10.275.10">
    <property type="entry name" value="Fumarase/aspartase (N-terminal domain)"/>
    <property type="match status" value="1"/>
</dbReference>
<dbReference type="EC" id="4.2.1.2" evidence="2"/>
<protein>
    <recommendedName>
        <fullName evidence="2">fumarate hydratase</fullName>
        <ecNumber evidence="2">4.2.1.2</ecNumber>
    </recommendedName>
</protein>
<name>A0ABS7CGP4_9BACL</name>
<feature type="domain" description="Fumarate lyase N-terminal" evidence="5">
    <location>
        <begin position="11"/>
        <end position="189"/>
    </location>
</feature>
<feature type="non-terminal residue" evidence="6">
    <location>
        <position position="189"/>
    </location>
</feature>
<dbReference type="InterPro" id="IPR005677">
    <property type="entry name" value="Fum_hydII"/>
</dbReference>
<keyword evidence="3" id="KW-0816">Tricarboxylic acid cycle</keyword>
<sequence length="189" mass="20430">MEFRTEKDSMGEIQVPADRLWGAQTERSLNNFKIGTEKMPVELISAFAYLKKGAALVNKELGKLDAAKALAISDAADEIIAGKWTGEFPLAVWQTGSGTQSNMNVNEVIARRAGQLLAQQDAAGDVKIHPNDDVNRSQSSNDTFPTAMHLAALITVEDTVLPAIARLKATLQAKSEAFADVIKIGRTHL</sequence>
<comment type="caution">
    <text evidence="6">The sequence shown here is derived from an EMBL/GenBank/DDBJ whole genome shotgun (WGS) entry which is preliminary data.</text>
</comment>
<dbReference type="InterPro" id="IPR022761">
    <property type="entry name" value="Fumarate_lyase_N"/>
</dbReference>
<evidence type="ECO:0000256" key="4">
    <source>
        <dbReference type="ARBA" id="ARBA00023239"/>
    </source>
</evidence>
<evidence type="ECO:0000256" key="2">
    <source>
        <dbReference type="ARBA" id="ARBA00012921"/>
    </source>
</evidence>
<dbReference type="InterPro" id="IPR008948">
    <property type="entry name" value="L-Aspartase-like"/>
</dbReference>
<dbReference type="Proteomes" id="UP001519887">
    <property type="component" value="Unassembled WGS sequence"/>
</dbReference>
<keyword evidence="7" id="KW-1185">Reference proteome</keyword>
<dbReference type="InterPro" id="IPR000362">
    <property type="entry name" value="Fumarate_lyase_fam"/>
</dbReference>
<evidence type="ECO:0000259" key="5">
    <source>
        <dbReference type="Pfam" id="PF00206"/>
    </source>
</evidence>
<accession>A0ABS7CGP4</accession>